<comment type="caution">
    <text evidence="6">The sequence shown here is derived from an EMBL/GenBank/DDBJ whole genome shotgun (WGS) entry which is preliminary data.</text>
</comment>
<protein>
    <submittedName>
        <fullName evidence="6">Amino acid/amide ABC transporter substrate-binding protein (HAAT family)</fullName>
    </submittedName>
</protein>
<dbReference type="PANTHER" id="PTHR30483:SF6">
    <property type="entry name" value="PERIPLASMIC BINDING PROTEIN OF ABC TRANSPORTER FOR NATURAL AMINO ACIDS"/>
    <property type="match status" value="1"/>
</dbReference>
<evidence type="ECO:0000259" key="5">
    <source>
        <dbReference type="Pfam" id="PF13458"/>
    </source>
</evidence>
<dbReference type="SUPFAM" id="SSF53822">
    <property type="entry name" value="Periplasmic binding protein-like I"/>
    <property type="match status" value="1"/>
</dbReference>
<organism evidence="6 7">
    <name type="scientific">Chelatococcus asaccharovorans</name>
    <dbReference type="NCBI Taxonomy" id="28210"/>
    <lineage>
        <taxon>Bacteria</taxon>
        <taxon>Pseudomonadati</taxon>
        <taxon>Pseudomonadota</taxon>
        <taxon>Alphaproteobacteria</taxon>
        <taxon>Hyphomicrobiales</taxon>
        <taxon>Chelatococcaceae</taxon>
        <taxon>Chelatococcus</taxon>
    </lineage>
</organism>
<name>A0A2V3UIR9_9HYPH</name>
<keyword evidence="2 4" id="KW-0732">Signal</keyword>
<gene>
    <name evidence="6" type="ORF">C7450_101429</name>
</gene>
<comment type="similarity">
    <text evidence="1">Belongs to the leucine-binding protein family.</text>
</comment>
<accession>A0A2V3UIR9</accession>
<dbReference type="InterPro" id="IPR028081">
    <property type="entry name" value="Leu-bd"/>
</dbReference>
<evidence type="ECO:0000256" key="1">
    <source>
        <dbReference type="ARBA" id="ARBA00010062"/>
    </source>
</evidence>
<proteinExistence type="inferred from homology"/>
<evidence type="ECO:0000256" key="3">
    <source>
        <dbReference type="ARBA" id="ARBA00022970"/>
    </source>
</evidence>
<evidence type="ECO:0000256" key="4">
    <source>
        <dbReference type="SAM" id="SignalP"/>
    </source>
</evidence>
<dbReference type="OrthoDB" id="435355at2"/>
<dbReference type="CDD" id="cd06359">
    <property type="entry name" value="PBP1_Nba-like"/>
    <property type="match status" value="1"/>
</dbReference>
<keyword evidence="3" id="KW-0029">Amino-acid transport</keyword>
<dbReference type="Gene3D" id="3.40.50.2300">
    <property type="match status" value="2"/>
</dbReference>
<feature type="signal peptide" evidence="4">
    <location>
        <begin position="1"/>
        <end position="30"/>
    </location>
</feature>
<sequence length="399" mass="42585">MTRISSSWQAVAAAFLAAILAVILAAPASAQSGPATPTTIGFITTLSTPAGYIGEDIRDGFQLALKDGTLGGVPVKLQIEDDSLKPANAKQAADRMIQSGIKLFTGVNFSNVLAAVVPGVLEAGGVYVSLNPGPSVFAGEKCNRNYFVASYQNDAFHEAAGLSANLLGYKRVVLLAPAYQAGRDALEGFKRTFKGEIIGEIYTKLDQTDFSVELARVRSLQPDAIYQFHPGGAGINFAKQYANSGLSKSVPMLIPSFSMDARMIGATGEAADGIYASAIWTTESDNPASKAFVEAFRKAYSRTPTMYAQQAYDTANLIGSALKAVNGDISKQAEFRDALRKAHFTAVRGKFSLGPNQHPIQDYYLTKFVKNASGEIVQTVVRKVAEDYGDAYAARCKID</sequence>
<dbReference type="Proteomes" id="UP000248021">
    <property type="component" value="Unassembled WGS sequence"/>
</dbReference>
<evidence type="ECO:0000313" key="7">
    <source>
        <dbReference type="Proteomes" id="UP000248021"/>
    </source>
</evidence>
<dbReference type="Pfam" id="PF13458">
    <property type="entry name" value="Peripla_BP_6"/>
    <property type="match status" value="1"/>
</dbReference>
<dbReference type="RefSeq" id="WP_110372722.1">
    <property type="nucleotide sequence ID" value="NZ_JAHBRY010000001.1"/>
</dbReference>
<dbReference type="PANTHER" id="PTHR30483">
    <property type="entry name" value="LEUCINE-SPECIFIC-BINDING PROTEIN"/>
    <property type="match status" value="1"/>
</dbReference>
<dbReference type="EMBL" id="QJJK01000001">
    <property type="protein sequence ID" value="PXW64670.1"/>
    <property type="molecule type" value="Genomic_DNA"/>
</dbReference>
<dbReference type="InterPro" id="IPR051010">
    <property type="entry name" value="BCAA_transport"/>
</dbReference>
<feature type="domain" description="Leucine-binding protein" evidence="5">
    <location>
        <begin position="38"/>
        <end position="369"/>
    </location>
</feature>
<reference evidence="6 7" key="1">
    <citation type="submission" date="2018-05" db="EMBL/GenBank/DDBJ databases">
        <title>Genomic Encyclopedia of Type Strains, Phase IV (KMG-IV): sequencing the most valuable type-strain genomes for metagenomic binning, comparative biology and taxonomic classification.</title>
        <authorList>
            <person name="Goeker M."/>
        </authorList>
    </citation>
    <scope>NUCLEOTIDE SEQUENCE [LARGE SCALE GENOMIC DNA]</scope>
    <source>
        <strain evidence="6 7">DSM 6462</strain>
    </source>
</reference>
<evidence type="ECO:0000256" key="2">
    <source>
        <dbReference type="ARBA" id="ARBA00022729"/>
    </source>
</evidence>
<evidence type="ECO:0000313" key="6">
    <source>
        <dbReference type="EMBL" id="PXW64670.1"/>
    </source>
</evidence>
<keyword evidence="3" id="KW-0813">Transport</keyword>
<dbReference type="GO" id="GO:0006865">
    <property type="term" value="P:amino acid transport"/>
    <property type="evidence" value="ECO:0007669"/>
    <property type="project" value="UniProtKB-KW"/>
</dbReference>
<dbReference type="InterPro" id="IPR028082">
    <property type="entry name" value="Peripla_BP_I"/>
</dbReference>
<dbReference type="AlphaFoldDB" id="A0A2V3UIR9"/>
<feature type="chain" id="PRO_5015843529" evidence="4">
    <location>
        <begin position="31"/>
        <end position="399"/>
    </location>
</feature>
<keyword evidence="7" id="KW-1185">Reference proteome</keyword>